<evidence type="ECO:0000256" key="2">
    <source>
        <dbReference type="ARBA" id="ARBA00023315"/>
    </source>
</evidence>
<accession>A0ABQ3XPX6</accession>
<evidence type="ECO:0000313" key="4">
    <source>
        <dbReference type="EMBL" id="GID60457.1"/>
    </source>
</evidence>
<keyword evidence="1" id="KW-0808">Transferase</keyword>
<evidence type="ECO:0000259" key="3">
    <source>
        <dbReference type="PROSITE" id="PS51186"/>
    </source>
</evidence>
<evidence type="ECO:0000256" key="1">
    <source>
        <dbReference type="ARBA" id="ARBA00022679"/>
    </source>
</evidence>
<feature type="domain" description="N-acetyltransferase" evidence="3">
    <location>
        <begin position="88"/>
        <end position="220"/>
    </location>
</feature>
<dbReference type="Gene3D" id="3.40.630.30">
    <property type="match status" value="1"/>
</dbReference>
<keyword evidence="5" id="KW-1185">Reference proteome</keyword>
<protein>
    <recommendedName>
        <fullName evidence="3">N-acetyltransferase domain-containing protein</fullName>
    </recommendedName>
</protein>
<dbReference type="CDD" id="cd04301">
    <property type="entry name" value="NAT_SF"/>
    <property type="match status" value="1"/>
</dbReference>
<dbReference type="PANTHER" id="PTHR43420:SF12">
    <property type="entry name" value="N-ACETYLTRANSFERASE DOMAIN-CONTAINING PROTEIN"/>
    <property type="match status" value="1"/>
</dbReference>
<dbReference type="EMBL" id="BOMG01000108">
    <property type="protein sequence ID" value="GID60457.1"/>
    <property type="molecule type" value="Genomic_DNA"/>
</dbReference>
<gene>
    <name evidence="4" type="ORF">Aco03nite_088610</name>
</gene>
<dbReference type="RefSeq" id="WP_203807488.1">
    <property type="nucleotide sequence ID" value="NZ_BAAAQE010000112.1"/>
</dbReference>
<sequence length="220" mass="24546">MVRSWVEDSGVHVFVVDGDALDEAEETVRRMVAEQGITGPVVLGANADDGEHEREAMLLGRGFRRAFTMVDMRRDAGPVPQKPLPEGFRTRTVTVEDAAELWRLAGRAWAGREFISLPSEDRLRAWLRRSDLSTFEVVTSGDRIAGFVAVVGDEIDDVLVDPDFQRRGLASVLLSRALTRLGGAAWLRTEAHDPSGARTLYERFGFRVTASHHRYRRALS</sequence>
<dbReference type="InterPro" id="IPR050680">
    <property type="entry name" value="YpeA/RimI_acetyltransf"/>
</dbReference>
<dbReference type="InterPro" id="IPR016181">
    <property type="entry name" value="Acyl_CoA_acyltransferase"/>
</dbReference>
<proteinExistence type="predicted"/>
<comment type="caution">
    <text evidence="4">The sequence shown here is derived from an EMBL/GenBank/DDBJ whole genome shotgun (WGS) entry which is preliminary data.</text>
</comment>
<dbReference type="PANTHER" id="PTHR43420">
    <property type="entry name" value="ACETYLTRANSFERASE"/>
    <property type="match status" value="1"/>
</dbReference>
<dbReference type="PROSITE" id="PS51186">
    <property type="entry name" value="GNAT"/>
    <property type="match status" value="1"/>
</dbReference>
<organism evidence="4 5">
    <name type="scientific">Actinoplanes couchii</name>
    <dbReference type="NCBI Taxonomy" id="403638"/>
    <lineage>
        <taxon>Bacteria</taxon>
        <taxon>Bacillati</taxon>
        <taxon>Actinomycetota</taxon>
        <taxon>Actinomycetes</taxon>
        <taxon>Micromonosporales</taxon>
        <taxon>Micromonosporaceae</taxon>
        <taxon>Actinoplanes</taxon>
    </lineage>
</organism>
<dbReference type="Pfam" id="PF13673">
    <property type="entry name" value="Acetyltransf_10"/>
    <property type="match status" value="1"/>
</dbReference>
<dbReference type="SUPFAM" id="SSF55729">
    <property type="entry name" value="Acyl-CoA N-acyltransferases (Nat)"/>
    <property type="match status" value="1"/>
</dbReference>
<reference evidence="4 5" key="1">
    <citation type="submission" date="2021-01" db="EMBL/GenBank/DDBJ databases">
        <title>Whole genome shotgun sequence of Actinoplanes couchii NBRC 106145.</title>
        <authorList>
            <person name="Komaki H."/>
            <person name="Tamura T."/>
        </authorList>
    </citation>
    <scope>NUCLEOTIDE SEQUENCE [LARGE SCALE GENOMIC DNA]</scope>
    <source>
        <strain evidence="4 5">NBRC 106145</strain>
    </source>
</reference>
<evidence type="ECO:0000313" key="5">
    <source>
        <dbReference type="Proteomes" id="UP000612282"/>
    </source>
</evidence>
<dbReference type="Proteomes" id="UP000612282">
    <property type="component" value="Unassembled WGS sequence"/>
</dbReference>
<dbReference type="InterPro" id="IPR000182">
    <property type="entry name" value="GNAT_dom"/>
</dbReference>
<name>A0ABQ3XPX6_9ACTN</name>
<keyword evidence="2" id="KW-0012">Acyltransferase</keyword>